<dbReference type="PANTHER" id="PTHR35882">
    <property type="entry name" value="PELA"/>
    <property type="match status" value="1"/>
</dbReference>
<dbReference type="InterPro" id="IPR013785">
    <property type="entry name" value="Aldolase_TIM"/>
</dbReference>
<feature type="domain" description="Glycoside-hydrolase family GH114 TIM-barrel" evidence="1">
    <location>
        <begin position="58"/>
        <end position="159"/>
    </location>
</feature>
<sequence>MRHSKFTKVIMVLASIFIMTLYPFGTESQTATAAVSKPAEREPYGVFLSIDNSDLSKLDKYEIVVIDAQYFSKEDIDKLHAEGHTVYSYLNVGAVENFRDYFSNYKSLFLGEYENWEEEQWVDVSDEEWQAFIAVRLAGELSRKGVDGFFVDNCDVYYNFPSTKIFNGMTNILRGLMKYDKAVIINGGDRFVDEYYNKSGSVSDILTGINQETVFSAIDFESEKLTKQIDKEREHYQRYITKYSQEGADIYLLEYTTNQSLAHTIQTYCTKKQFKYYISDSIELD</sequence>
<keyword evidence="3" id="KW-1185">Reference proteome</keyword>
<organism evidence="2 3">
    <name type="scientific">Facklamia miroungae</name>
    <dbReference type="NCBI Taxonomy" id="120956"/>
    <lineage>
        <taxon>Bacteria</taxon>
        <taxon>Bacillati</taxon>
        <taxon>Bacillota</taxon>
        <taxon>Bacilli</taxon>
        <taxon>Lactobacillales</taxon>
        <taxon>Aerococcaceae</taxon>
        <taxon>Facklamia</taxon>
    </lineage>
</organism>
<protein>
    <recommendedName>
        <fullName evidence="1">Glycoside-hydrolase family GH114 TIM-barrel domain-containing protein</fullName>
    </recommendedName>
</protein>
<dbReference type="SUPFAM" id="SSF51445">
    <property type="entry name" value="(Trans)glycosidases"/>
    <property type="match status" value="1"/>
</dbReference>
<gene>
    <name evidence="2" type="ORF">SAMN05421791_1039</name>
</gene>
<name>A0A1G7RG03_9LACT</name>
<reference evidence="2 3" key="1">
    <citation type="submission" date="2016-10" db="EMBL/GenBank/DDBJ databases">
        <authorList>
            <person name="de Groot N.N."/>
        </authorList>
    </citation>
    <scope>NUCLEOTIDE SEQUENCE [LARGE SCALE GENOMIC DNA]</scope>
    <source>
        <strain evidence="2 3">ATCC BAA-466</strain>
    </source>
</reference>
<evidence type="ECO:0000259" key="1">
    <source>
        <dbReference type="Pfam" id="PF03537"/>
    </source>
</evidence>
<dbReference type="Pfam" id="PF03537">
    <property type="entry name" value="Glyco_hydro_114"/>
    <property type="match status" value="1"/>
</dbReference>
<dbReference type="AlphaFoldDB" id="A0A1G7RG03"/>
<dbReference type="InterPro" id="IPR017853">
    <property type="entry name" value="GH"/>
</dbReference>
<evidence type="ECO:0000313" key="2">
    <source>
        <dbReference type="EMBL" id="SDG09069.1"/>
    </source>
</evidence>
<dbReference type="InterPro" id="IPR004352">
    <property type="entry name" value="GH114_TIM-barrel"/>
</dbReference>
<accession>A0A1G7RG03</accession>
<dbReference type="EMBL" id="FNCK01000003">
    <property type="protein sequence ID" value="SDG09069.1"/>
    <property type="molecule type" value="Genomic_DNA"/>
</dbReference>
<proteinExistence type="predicted"/>
<dbReference type="PANTHER" id="PTHR35882:SF2">
    <property type="entry name" value="PELA"/>
    <property type="match status" value="1"/>
</dbReference>
<dbReference type="Proteomes" id="UP000199708">
    <property type="component" value="Unassembled WGS sequence"/>
</dbReference>
<dbReference type="OrthoDB" id="10730at2"/>
<evidence type="ECO:0000313" key="3">
    <source>
        <dbReference type="Proteomes" id="UP000199708"/>
    </source>
</evidence>
<dbReference type="Gene3D" id="3.20.20.70">
    <property type="entry name" value="Aldolase class I"/>
    <property type="match status" value="1"/>
</dbReference>
<dbReference type="RefSeq" id="WP_090289424.1">
    <property type="nucleotide sequence ID" value="NZ_FNCK01000003.1"/>
</dbReference>
<dbReference type="STRING" id="120956.SAMN05421791_1039"/>